<evidence type="ECO:0000313" key="1">
    <source>
        <dbReference type="EMBL" id="SFJ58596.1"/>
    </source>
</evidence>
<evidence type="ECO:0008006" key="3">
    <source>
        <dbReference type="Google" id="ProtNLM"/>
    </source>
</evidence>
<reference evidence="2" key="1">
    <citation type="submission" date="2016-10" db="EMBL/GenBank/DDBJ databases">
        <authorList>
            <person name="Varghese N."/>
            <person name="Submissions S."/>
        </authorList>
    </citation>
    <scope>NUCLEOTIDE SEQUENCE [LARGE SCALE GENOMIC DNA]</scope>
    <source>
        <strain evidence="2">DSM 26348</strain>
    </source>
</reference>
<dbReference type="RefSeq" id="WP_092056710.1">
    <property type="nucleotide sequence ID" value="NZ_FOQD01000024.1"/>
</dbReference>
<dbReference type="Proteomes" id="UP000199518">
    <property type="component" value="Unassembled WGS sequence"/>
</dbReference>
<protein>
    <recommendedName>
        <fullName evidence="3">Lipoprotein</fullName>
    </recommendedName>
</protein>
<keyword evidence="2" id="KW-1185">Reference proteome</keyword>
<evidence type="ECO:0000313" key="2">
    <source>
        <dbReference type="Proteomes" id="UP000199518"/>
    </source>
</evidence>
<dbReference type="PROSITE" id="PS51257">
    <property type="entry name" value="PROKAR_LIPOPROTEIN"/>
    <property type="match status" value="1"/>
</dbReference>
<gene>
    <name evidence="1" type="ORF">SAMN05421753_12449</name>
</gene>
<accession>A0A1I3SMD8</accession>
<name>A0A1I3SMD8_9PLAN</name>
<organism evidence="1 2">
    <name type="scientific">Planctomicrobium piriforme</name>
    <dbReference type="NCBI Taxonomy" id="1576369"/>
    <lineage>
        <taxon>Bacteria</taxon>
        <taxon>Pseudomonadati</taxon>
        <taxon>Planctomycetota</taxon>
        <taxon>Planctomycetia</taxon>
        <taxon>Planctomycetales</taxon>
        <taxon>Planctomycetaceae</taxon>
        <taxon>Planctomicrobium</taxon>
    </lineage>
</organism>
<dbReference type="STRING" id="1576369.SAMN05421753_12449"/>
<dbReference type="OrthoDB" id="285899at2"/>
<dbReference type="AlphaFoldDB" id="A0A1I3SMD8"/>
<proteinExistence type="predicted"/>
<sequence>MTLRVLSLISFLTILTGCIPHTIFQAKEGSESAARSHFSSEMQKWMAGQDNDAATMSSRINSTLPPISFNVRSVVPDKPDPLAFAPGQTLPENWRLWPAYRFNVAIEFKSQAGTPLEKISTYTLTWNDNEKRWYLTERTL</sequence>
<dbReference type="EMBL" id="FOQD01000024">
    <property type="protein sequence ID" value="SFJ58596.1"/>
    <property type="molecule type" value="Genomic_DNA"/>
</dbReference>